<accession>A0A4Q5L9J1</accession>
<evidence type="ECO:0000313" key="4">
    <source>
        <dbReference type="Proteomes" id="UP000294155"/>
    </source>
</evidence>
<feature type="transmembrane region" description="Helical" evidence="1">
    <location>
        <begin position="106"/>
        <end position="126"/>
    </location>
</feature>
<dbReference type="Proteomes" id="UP000294155">
    <property type="component" value="Unassembled WGS sequence"/>
</dbReference>
<evidence type="ECO:0000259" key="2">
    <source>
        <dbReference type="Pfam" id="PF01757"/>
    </source>
</evidence>
<feature type="transmembrane region" description="Helical" evidence="1">
    <location>
        <begin position="20"/>
        <end position="43"/>
    </location>
</feature>
<keyword evidence="1" id="KW-0812">Transmembrane</keyword>
<reference evidence="3 4" key="1">
    <citation type="submission" date="2019-02" db="EMBL/GenBank/DDBJ databases">
        <title>Bacterial novel species isolated from soil.</title>
        <authorList>
            <person name="Jung H.-Y."/>
        </authorList>
    </citation>
    <scope>NUCLEOTIDE SEQUENCE [LARGE SCALE GENOMIC DNA]</scope>
    <source>
        <strain evidence="3 4">1-3-3-3</strain>
    </source>
</reference>
<sequence>MAAPLTPAAPGRPLTYLDGLRGLAALVVVAHHFAGFFYPTLLSGNPGTAHLGAGVESVLARSPLNLLIGGNFAVCLFFVLSGLVLSENFWQAGRAEVLYSQACRRYVRLMLPVTVAAVVALLLWAADAYRNTELAAVTGAARFGEFWGPLPGLKQIVHDLAVGIPLSGESSYNPVFWTLTLELFGSFLVFALLALFGHLRHRPVIYAVAILLLSGSGLNFYYVGFILGVWLNDRRHQRGVQFPMAPGAATVLLLAAVVAGSYPSPDLLPVESSFYDWLRPAWVGVERAQQFWHLVGAVLLLLAVLRLPRLQRVLSSRGLRKLGAMSFSLYLLHFPVLGSFASTVFLRLYPHLSYHASAALTALATLPVLALTSYAMYRLVDKSGIRLAQWLYDRFFRPTPAG</sequence>
<comment type="caution">
    <text evidence="3">The sequence shown here is derived from an EMBL/GenBank/DDBJ whole genome shotgun (WGS) entry which is preliminary data.</text>
</comment>
<keyword evidence="1" id="KW-0472">Membrane</keyword>
<feature type="transmembrane region" description="Helical" evidence="1">
    <location>
        <begin position="175"/>
        <end position="198"/>
    </location>
</feature>
<feature type="transmembrane region" description="Helical" evidence="1">
    <location>
        <begin position="291"/>
        <end position="308"/>
    </location>
</feature>
<dbReference type="Pfam" id="PF01757">
    <property type="entry name" value="Acyl_transf_3"/>
    <property type="match status" value="1"/>
</dbReference>
<dbReference type="GO" id="GO:0016747">
    <property type="term" value="F:acyltransferase activity, transferring groups other than amino-acyl groups"/>
    <property type="evidence" value="ECO:0007669"/>
    <property type="project" value="InterPro"/>
</dbReference>
<dbReference type="InterPro" id="IPR002656">
    <property type="entry name" value="Acyl_transf_3_dom"/>
</dbReference>
<feature type="transmembrane region" description="Helical" evidence="1">
    <location>
        <begin position="329"/>
        <end position="349"/>
    </location>
</feature>
<keyword evidence="4" id="KW-1185">Reference proteome</keyword>
<dbReference type="PANTHER" id="PTHR23028:SF134">
    <property type="entry name" value="PUTATIVE (AFU_ORTHOLOGUE AFUA_4G08520)-RELATED"/>
    <property type="match status" value="1"/>
</dbReference>
<name>A0A4Q5L9J1_9BACT</name>
<dbReference type="InterPro" id="IPR050879">
    <property type="entry name" value="Acyltransferase_3"/>
</dbReference>
<gene>
    <name evidence="3" type="ORF">EWM57_17110</name>
</gene>
<protein>
    <submittedName>
        <fullName evidence="3">Acyltransferase</fullName>
    </submittedName>
</protein>
<dbReference type="AlphaFoldDB" id="A0A4Q5L9J1"/>
<evidence type="ECO:0000313" key="3">
    <source>
        <dbReference type="EMBL" id="RYU77709.1"/>
    </source>
</evidence>
<feature type="domain" description="Acyltransferase 3" evidence="2">
    <location>
        <begin position="15"/>
        <end position="370"/>
    </location>
</feature>
<organism evidence="3 4">
    <name type="scientific">Hymenobacter persicinus</name>
    <dbReference type="NCBI Taxonomy" id="2025506"/>
    <lineage>
        <taxon>Bacteria</taxon>
        <taxon>Pseudomonadati</taxon>
        <taxon>Bacteroidota</taxon>
        <taxon>Cytophagia</taxon>
        <taxon>Cytophagales</taxon>
        <taxon>Hymenobacteraceae</taxon>
        <taxon>Hymenobacter</taxon>
    </lineage>
</organism>
<keyword evidence="3" id="KW-0012">Acyltransferase</keyword>
<dbReference type="EMBL" id="SEWE01000045">
    <property type="protein sequence ID" value="RYU77709.1"/>
    <property type="molecule type" value="Genomic_DNA"/>
</dbReference>
<dbReference type="PANTHER" id="PTHR23028">
    <property type="entry name" value="ACETYLTRANSFERASE"/>
    <property type="match status" value="1"/>
</dbReference>
<feature type="transmembrane region" description="Helical" evidence="1">
    <location>
        <begin position="355"/>
        <end position="377"/>
    </location>
</feature>
<evidence type="ECO:0000256" key="1">
    <source>
        <dbReference type="SAM" id="Phobius"/>
    </source>
</evidence>
<dbReference type="RefSeq" id="WP_129922372.1">
    <property type="nucleotide sequence ID" value="NZ_SEWE01000045.1"/>
</dbReference>
<dbReference type="OrthoDB" id="290051at2"/>
<keyword evidence="1" id="KW-1133">Transmembrane helix</keyword>
<keyword evidence="3" id="KW-0808">Transferase</keyword>
<feature type="transmembrane region" description="Helical" evidence="1">
    <location>
        <begin position="64"/>
        <end position="86"/>
    </location>
</feature>
<feature type="transmembrane region" description="Helical" evidence="1">
    <location>
        <begin position="204"/>
        <end position="230"/>
    </location>
</feature>
<proteinExistence type="predicted"/>